<protein>
    <recommendedName>
        <fullName evidence="3">BTB domain-containing protein</fullName>
    </recommendedName>
</protein>
<dbReference type="Proteomes" id="UP001489004">
    <property type="component" value="Unassembled WGS sequence"/>
</dbReference>
<dbReference type="SMART" id="SM00225">
    <property type="entry name" value="BTB"/>
    <property type="match status" value="1"/>
</dbReference>
<evidence type="ECO:0000313" key="5">
    <source>
        <dbReference type="Proteomes" id="UP001489004"/>
    </source>
</evidence>
<evidence type="ECO:0000256" key="2">
    <source>
        <dbReference type="SAM" id="MobiDB-lite"/>
    </source>
</evidence>
<reference evidence="4 5" key="1">
    <citation type="journal article" date="2024" name="Nat. Commun.">
        <title>Phylogenomics reveals the evolutionary origins of lichenization in chlorophyte algae.</title>
        <authorList>
            <person name="Puginier C."/>
            <person name="Libourel C."/>
            <person name="Otte J."/>
            <person name="Skaloud P."/>
            <person name="Haon M."/>
            <person name="Grisel S."/>
            <person name="Petersen M."/>
            <person name="Berrin J.G."/>
            <person name="Delaux P.M."/>
            <person name="Dal Grande F."/>
            <person name="Keller J."/>
        </authorList>
    </citation>
    <scope>NUCLEOTIDE SEQUENCE [LARGE SCALE GENOMIC DNA]</scope>
    <source>
        <strain evidence="4 5">SAG 2043</strain>
    </source>
</reference>
<dbReference type="SMART" id="SM00875">
    <property type="entry name" value="BACK"/>
    <property type="match status" value="1"/>
</dbReference>
<evidence type="ECO:0000313" key="4">
    <source>
        <dbReference type="EMBL" id="KAK9812847.1"/>
    </source>
</evidence>
<evidence type="ECO:0000259" key="3">
    <source>
        <dbReference type="PROSITE" id="PS50097"/>
    </source>
</evidence>
<feature type="region of interest" description="Disordered" evidence="2">
    <location>
        <begin position="32"/>
        <end position="56"/>
    </location>
</feature>
<feature type="compositionally biased region" description="Low complexity" evidence="2">
    <location>
        <begin position="46"/>
        <end position="56"/>
    </location>
</feature>
<comment type="pathway">
    <text evidence="1">Protein modification; protein ubiquitination.</text>
</comment>
<dbReference type="InterPro" id="IPR011705">
    <property type="entry name" value="BACK"/>
</dbReference>
<sequence length="488" mass="54283">MVGKYAFAFNSDNPNLGQRKLKVRVKPGPTLADKEVRSAKRRKTADSNSADDGSSADSTLAYEISICGTILAGASEWFRRKLEAYQKPDEPLIVEVEAGKADLFKQLVKFMYSEQLETDNDTEALQLLLLANEYGVEDCVSKCSELLNSGGIALETAIQVCALTSQQDHGKQLQDLSQKALARIMDEFGELDKVVNEEALWRRWLQLPFGVVKMLLASDDLRVDVENTVFSAAGGWLFYCGEPQEVTMSSFQVRYCHMTASYLCGVVRHYDEDCDPAVFVKEVEDAMAYKCTHPVIRQFVAERNSGIQPPRQHYASGHTIKSHTCTVKVPVAAIGTLACGDAPSIICMARSETIRLGGYTWHVELQRGESANTLGIWCDCCFDPIDISTCHEQHDYDSTKRFRDPKYAVAAKFKATVHRHGRAGDAHFKTDIRPIMGPDLWGFPNAVELPAEAAGVPAQSFVDRMQAAGYIIDGHFRFTWQVEMPLAQ</sequence>
<dbReference type="EMBL" id="JALJOR010000008">
    <property type="protein sequence ID" value="KAK9812847.1"/>
    <property type="molecule type" value="Genomic_DNA"/>
</dbReference>
<evidence type="ECO:0000256" key="1">
    <source>
        <dbReference type="ARBA" id="ARBA00004906"/>
    </source>
</evidence>
<dbReference type="Pfam" id="PF00651">
    <property type="entry name" value="BTB"/>
    <property type="match status" value="1"/>
</dbReference>
<organism evidence="4 5">
    <name type="scientific">[Myrmecia] bisecta</name>
    <dbReference type="NCBI Taxonomy" id="41462"/>
    <lineage>
        <taxon>Eukaryota</taxon>
        <taxon>Viridiplantae</taxon>
        <taxon>Chlorophyta</taxon>
        <taxon>core chlorophytes</taxon>
        <taxon>Trebouxiophyceae</taxon>
        <taxon>Trebouxiales</taxon>
        <taxon>Trebouxiaceae</taxon>
        <taxon>Myrmecia</taxon>
    </lineage>
</organism>
<dbReference type="InterPro" id="IPR045890">
    <property type="entry name" value="POB1-like"/>
</dbReference>
<gene>
    <name evidence="4" type="ORF">WJX72_004645</name>
</gene>
<comment type="caution">
    <text evidence="4">The sequence shown here is derived from an EMBL/GenBank/DDBJ whole genome shotgun (WGS) entry which is preliminary data.</text>
</comment>
<accession>A0AAW1PXR2</accession>
<dbReference type="AlphaFoldDB" id="A0AAW1PXR2"/>
<name>A0AAW1PXR2_9CHLO</name>
<dbReference type="PANTHER" id="PTHR46336">
    <property type="entry name" value="OS02G0260700 PROTEIN"/>
    <property type="match status" value="1"/>
</dbReference>
<dbReference type="PANTHER" id="PTHR46336:SF3">
    <property type="entry name" value="BTB_POZ DOMAIN-CONTAINING PROTEIN POB1"/>
    <property type="match status" value="1"/>
</dbReference>
<dbReference type="PROSITE" id="PS50097">
    <property type="entry name" value="BTB"/>
    <property type="match status" value="1"/>
</dbReference>
<dbReference type="SUPFAM" id="SSF54695">
    <property type="entry name" value="POZ domain"/>
    <property type="match status" value="1"/>
</dbReference>
<feature type="domain" description="BTB" evidence="3">
    <location>
        <begin position="69"/>
        <end position="120"/>
    </location>
</feature>
<dbReference type="InterPro" id="IPR000210">
    <property type="entry name" value="BTB/POZ_dom"/>
</dbReference>
<dbReference type="CDD" id="cd18186">
    <property type="entry name" value="BTB_POZ_ZBTB_KLHL-like"/>
    <property type="match status" value="1"/>
</dbReference>
<dbReference type="Gene3D" id="1.25.40.420">
    <property type="match status" value="1"/>
</dbReference>
<dbReference type="Pfam" id="PF07707">
    <property type="entry name" value="BACK"/>
    <property type="match status" value="1"/>
</dbReference>
<dbReference type="InterPro" id="IPR011333">
    <property type="entry name" value="SKP1/BTB/POZ_sf"/>
</dbReference>
<proteinExistence type="predicted"/>
<keyword evidence="5" id="KW-1185">Reference proteome</keyword>
<dbReference type="Gene3D" id="3.30.710.10">
    <property type="entry name" value="Potassium Channel Kv1.1, Chain A"/>
    <property type="match status" value="1"/>
</dbReference>